<dbReference type="AlphaFoldDB" id="D6Z9E6"/>
<dbReference type="STRING" id="640132.Srot_2123"/>
<dbReference type="HOGENOM" id="CLU_1926116_0_0_11"/>
<protein>
    <submittedName>
        <fullName evidence="1">Uncharacterized protein</fullName>
    </submittedName>
</protein>
<reference evidence="1 2" key="1">
    <citation type="journal article" date="2010" name="Stand. Genomic Sci.">
        <title>Complete genome sequence of Segniliparus rotundus type strain (CDC 1076).</title>
        <authorList>
            <person name="Sikorski J."/>
            <person name="Lapidus A."/>
            <person name="Copeland A."/>
            <person name="Misra M."/>
            <person name="Glavina Del Rio T."/>
            <person name="Nolan M."/>
            <person name="Lucas S."/>
            <person name="Chen F."/>
            <person name="Tice H."/>
            <person name="Cheng J.F."/>
            <person name="Jando M."/>
            <person name="Schneider S."/>
            <person name="Bruce D."/>
            <person name="Goodwin L."/>
            <person name="Pitluck S."/>
            <person name="Liolios K."/>
            <person name="Mikhailova N."/>
            <person name="Pati A."/>
            <person name="Ivanova N."/>
            <person name="Mavromatis K."/>
            <person name="Chen A."/>
            <person name="Palaniappan K."/>
            <person name="Chertkov O."/>
            <person name="Land M."/>
            <person name="Hauser L."/>
            <person name="Chang Y.J."/>
            <person name="Jeffries C.D."/>
            <person name="Brettin T."/>
            <person name="Detter J.C."/>
            <person name="Han C."/>
            <person name="Rohde M."/>
            <person name="Goker M."/>
            <person name="Bristow J."/>
            <person name="Eisen J.A."/>
            <person name="Markowitz V."/>
            <person name="Hugenholtz P."/>
            <person name="Kyrpides N.C."/>
            <person name="Klenk H.P."/>
        </authorList>
    </citation>
    <scope>NUCLEOTIDE SEQUENCE [LARGE SCALE GENOMIC DNA]</scope>
    <source>
        <strain evidence="2">ATCC BAA-972 / CDC 1076 / CIP 108378 / DSM 44985 / JCM 13578</strain>
    </source>
</reference>
<sequence length="131" mass="14626">MILPEDRGEDLNTPSPIVAHSVTAVSCATAERWLKSNTHNRLICGQVFGRYRSDMDAGRWGFVADLILALDHRPRRIRADSVKTTNWEILGCFLVAWSCWVEGRSFTRIQASKGGWAEENLPASRVRGLGA</sequence>
<keyword evidence="2" id="KW-1185">Reference proteome</keyword>
<accession>D6Z9E6</accession>
<dbReference type="RefSeq" id="WP_013139026.1">
    <property type="nucleotide sequence ID" value="NC_014168.1"/>
</dbReference>
<dbReference type="Proteomes" id="UP000002247">
    <property type="component" value="Chromosome"/>
</dbReference>
<evidence type="ECO:0000313" key="2">
    <source>
        <dbReference type="Proteomes" id="UP000002247"/>
    </source>
</evidence>
<evidence type="ECO:0000313" key="1">
    <source>
        <dbReference type="EMBL" id="ADG98576.1"/>
    </source>
</evidence>
<dbReference type="PROSITE" id="PS51257">
    <property type="entry name" value="PROKAR_LIPOPROTEIN"/>
    <property type="match status" value="1"/>
</dbReference>
<name>D6Z9E6_SEGRD</name>
<dbReference type="EMBL" id="CP001958">
    <property type="protein sequence ID" value="ADG98576.1"/>
    <property type="molecule type" value="Genomic_DNA"/>
</dbReference>
<proteinExistence type="predicted"/>
<dbReference type="KEGG" id="srt:Srot_2123"/>
<organism evidence="1 2">
    <name type="scientific">Segniliparus rotundus (strain ATCC BAA-972 / CDC 1076 / CIP 108378 / DSM 44985 / JCM 13578)</name>
    <dbReference type="NCBI Taxonomy" id="640132"/>
    <lineage>
        <taxon>Bacteria</taxon>
        <taxon>Bacillati</taxon>
        <taxon>Actinomycetota</taxon>
        <taxon>Actinomycetes</taxon>
        <taxon>Mycobacteriales</taxon>
        <taxon>Segniliparaceae</taxon>
        <taxon>Segniliparus</taxon>
    </lineage>
</organism>
<gene>
    <name evidence="1" type="ordered locus">Srot_2123</name>
</gene>